<dbReference type="GO" id="GO:0016020">
    <property type="term" value="C:membrane"/>
    <property type="evidence" value="ECO:0007669"/>
    <property type="project" value="UniProtKB-SubCell"/>
</dbReference>
<gene>
    <name evidence="7" type="ORF">H5410_055811</name>
</gene>
<dbReference type="GO" id="GO:0006952">
    <property type="term" value="P:defense response"/>
    <property type="evidence" value="ECO:0007669"/>
    <property type="project" value="UniProtKB-ARBA"/>
</dbReference>
<evidence type="ECO:0000313" key="7">
    <source>
        <dbReference type="EMBL" id="KAG5575677.1"/>
    </source>
</evidence>
<accession>A0A9J5WJT6</accession>
<proteinExistence type="predicted"/>
<dbReference type="SUPFAM" id="SSF52047">
    <property type="entry name" value="RNI-like"/>
    <property type="match status" value="1"/>
</dbReference>
<evidence type="ECO:0000256" key="6">
    <source>
        <dbReference type="ARBA" id="ARBA00023136"/>
    </source>
</evidence>
<keyword evidence="6" id="KW-0472">Membrane</keyword>
<dbReference type="SMART" id="SM00369">
    <property type="entry name" value="LRR_TYP"/>
    <property type="match status" value="4"/>
</dbReference>
<dbReference type="Gene3D" id="1.10.510.10">
    <property type="entry name" value="Transferase(Phosphotransferase) domain 1"/>
    <property type="match status" value="1"/>
</dbReference>
<dbReference type="InterPro" id="IPR001611">
    <property type="entry name" value="Leu-rich_rpt"/>
</dbReference>
<dbReference type="EMBL" id="JACXVP010000011">
    <property type="protein sequence ID" value="KAG5575677.1"/>
    <property type="molecule type" value="Genomic_DNA"/>
</dbReference>
<organism evidence="7 8">
    <name type="scientific">Solanum commersonii</name>
    <name type="common">Commerson's wild potato</name>
    <name type="synonym">Commerson's nightshade</name>
    <dbReference type="NCBI Taxonomy" id="4109"/>
    <lineage>
        <taxon>Eukaryota</taxon>
        <taxon>Viridiplantae</taxon>
        <taxon>Streptophyta</taxon>
        <taxon>Embryophyta</taxon>
        <taxon>Tracheophyta</taxon>
        <taxon>Spermatophyta</taxon>
        <taxon>Magnoliopsida</taxon>
        <taxon>eudicotyledons</taxon>
        <taxon>Gunneridae</taxon>
        <taxon>Pentapetalae</taxon>
        <taxon>asterids</taxon>
        <taxon>lamiids</taxon>
        <taxon>Solanales</taxon>
        <taxon>Solanaceae</taxon>
        <taxon>Solanoideae</taxon>
        <taxon>Solaneae</taxon>
        <taxon>Solanum</taxon>
    </lineage>
</organism>
<keyword evidence="2" id="KW-0433">Leucine-rich repeat</keyword>
<feature type="non-terminal residue" evidence="7">
    <location>
        <position position="1"/>
    </location>
</feature>
<evidence type="ECO:0000256" key="1">
    <source>
        <dbReference type="ARBA" id="ARBA00004167"/>
    </source>
</evidence>
<protein>
    <submittedName>
        <fullName evidence="7">Uncharacterized protein</fullName>
    </submittedName>
</protein>
<keyword evidence="5" id="KW-1133">Transmembrane helix</keyword>
<evidence type="ECO:0000256" key="2">
    <source>
        <dbReference type="ARBA" id="ARBA00022614"/>
    </source>
</evidence>
<name>A0A9J5WJT6_SOLCO</name>
<dbReference type="InterPro" id="IPR011009">
    <property type="entry name" value="Kinase-like_dom_sf"/>
</dbReference>
<dbReference type="InterPro" id="IPR003591">
    <property type="entry name" value="Leu-rich_rpt_typical-subtyp"/>
</dbReference>
<dbReference type="Gene3D" id="3.80.10.10">
    <property type="entry name" value="Ribonuclease Inhibitor"/>
    <property type="match status" value="3"/>
</dbReference>
<dbReference type="OrthoDB" id="1304225at2759"/>
<dbReference type="Pfam" id="PF13855">
    <property type="entry name" value="LRR_8"/>
    <property type="match status" value="2"/>
</dbReference>
<dbReference type="PANTHER" id="PTHR27008">
    <property type="entry name" value="OS04G0122200 PROTEIN"/>
    <property type="match status" value="1"/>
</dbReference>
<evidence type="ECO:0000313" key="8">
    <source>
        <dbReference type="Proteomes" id="UP000824120"/>
    </source>
</evidence>
<comment type="caution">
    <text evidence="7">The sequence shown here is derived from an EMBL/GenBank/DDBJ whole genome shotgun (WGS) entry which is preliminary data.</text>
</comment>
<dbReference type="Proteomes" id="UP000824120">
    <property type="component" value="Chromosome 11"/>
</dbReference>
<dbReference type="SUPFAM" id="SSF56112">
    <property type="entry name" value="Protein kinase-like (PK-like)"/>
    <property type="match status" value="1"/>
</dbReference>
<keyword evidence="4" id="KW-0677">Repeat</keyword>
<keyword evidence="8" id="KW-1185">Reference proteome</keyword>
<keyword evidence="3" id="KW-0812">Transmembrane</keyword>
<comment type="subcellular location">
    <subcellularLocation>
        <location evidence="1">Membrane</location>
        <topology evidence="1">Single-pass membrane protein</topology>
    </subcellularLocation>
</comment>
<dbReference type="InterPro" id="IPR032675">
    <property type="entry name" value="LRR_dom_sf"/>
</dbReference>
<dbReference type="FunFam" id="3.80.10.10:FF:000095">
    <property type="entry name" value="LRR receptor-like serine/threonine-protein kinase GSO1"/>
    <property type="match status" value="2"/>
</dbReference>
<dbReference type="InterPro" id="IPR051809">
    <property type="entry name" value="Plant_receptor-like_S/T_kinase"/>
</dbReference>
<dbReference type="AlphaFoldDB" id="A0A9J5WJT6"/>
<sequence length="583" mass="64436">IPSELESLSKLTKLHLGSNNLSGSFPASLGNLTYLQELKLSYNQLKGKPPDSLSQMRSLTLIDLSVNQLSGEFPPPLYNLSSLKGIGLSYNYFSGNLRSNIGDAFPKAEKINWGMNSFTGTFPDSFVNASNLQILDLPGNNFTGNVPASLGKVKNLRWLNVNGNQLGSDEPDNMNFISSLANCSNLQYLLLADNHFGGMFPNSPLRLYIGENNLSGIIPGQLLSLPSPAHVNISYNSFMSSLPMKIGDITNLASFDLSHNNFSGMIPSTIGKCLALELLYMQHNSFEWSIPCLADLQNLRELDLSRNNLSGEIPPWTMNLSSLLYLNLPDNNLEGEVPVQGVFSNSTALQVEGNPKLCGGIQEFDLPPCPKQENNRTKRKRLTPVLTTIISSSLVFLGKATLTNSANSEYRELLDTPHQSEWLIWMNTAEYGMGAEVAVTGDLYSYGILFLEIFTGKRPTDKLFKDNVNLHLFVRLALPDQIMDIVDGSALCGQMTGEDANKNISSEHIKCLVSTFQLGLACSAETPQERINMEQVYRELIIIRDRNIFFLPDDKIHHNAQVHPNLLCLQSATATPHYLLIKT</sequence>
<evidence type="ECO:0000256" key="3">
    <source>
        <dbReference type="ARBA" id="ARBA00022692"/>
    </source>
</evidence>
<evidence type="ECO:0000256" key="4">
    <source>
        <dbReference type="ARBA" id="ARBA00022737"/>
    </source>
</evidence>
<dbReference type="GO" id="GO:0051707">
    <property type="term" value="P:response to other organism"/>
    <property type="evidence" value="ECO:0007669"/>
    <property type="project" value="UniProtKB-ARBA"/>
</dbReference>
<evidence type="ECO:0000256" key="5">
    <source>
        <dbReference type="ARBA" id="ARBA00022989"/>
    </source>
</evidence>
<dbReference type="PRINTS" id="PR00019">
    <property type="entry name" value="LEURICHRPT"/>
</dbReference>
<reference evidence="7 8" key="1">
    <citation type="submission" date="2020-09" db="EMBL/GenBank/DDBJ databases">
        <title>De no assembly of potato wild relative species, Solanum commersonii.</title>
        <authorList>
            <person name="Cho K."/>
        </authorList>
    </citation>
    <scope>NUCLEOTIDE SEQUENCE [LARGE SCALE GENOMIC DNA]</scope>
    <source>
        <strain evidence="7">LZ3.2</strain>
        <tissue evidence="7">Leaf</tissue>
    </source>
</reference>
<dbReference type="Pfam" id="PF00560">
    <property type="entry name" value="LRR_1"/>
    <property type="match status" value="2"/>
</dbReference>
<dbReference type="PANTHER" id="PTHR27008:SF496">
    <property type="entry name" value="PROTEIN KINASE DOMAIN-CONTAINING PROTEIN"/>
    <property type="match status" value="1"/>
</dbReference>